<accession>A0ABM1SWZ0</accession>
<dbReference type="Gene3D" id="1.25.40.10">
    <property type="entry name" value="Tetratricopeptide repeat domain"/>
    <property type="match status" value="1"/>
</dbReference>
<evidence type="ECO:0000256" key="3">
    <source>
        <dbReference type="ARBA" id="ARBA00008827"/>
    </source>
</evidence>
<evidence type="ECO:0000313" key="14">
    <source>
        <dbReference type="Proteomes" id="UP000694941"/>
    </source>
</evidence>
<dbReference type="GeneID" id="106464667"/>
<name>A0ABM1SWZ0_LIMPO</name>
<reference evidence="15" key="1">
    <citation type="submission" date="2025-08" db="UniProtKB">
        <authorList>
            <consortium name="RefSeq"/>
        </authorList>
    </citation>
    <scope>IDENTIFICATION</scope>
    <source>
        <tissue evidence="15">Muscle</tissue>
    </source>
</reference>
<dbReference type="PIRSF" id="PIRSF016478">
    <property type="entry name" value="Coatomer_esu"/>
    <property type="match status" value="1"/>
</dbReference>
<keyword evidence="7 13" id="KW-0963">Cytoplasm</keyword>
<proteinExistence type="inferred from homology"/>
<dbReference type="SUPFAM" id="SSF48452">
    <property type="entry name" value="TPR-like"/>
    <property type="match status" value="1"/>
</dbReference>
<keyword evidence="6 13" id="KW-0813">Transport</keyword>
<keyword evidence="14" id="KW-1185">Reference proteome</keyword>
<keyword evidence="9 13" id="KW-0653">Protein transport</keyword>
<comment type="subcellular location">
    <subcellularLocation>
        <location evidence="2">Cytoplasmic vesicle</location>
        <location evidence="2">COPI-coated vesicle membrane</location>
        <topology evidence="2">Peripheral membrane protein</topology>
        <orientation evidence="2">Cytoplasmic side</orientation>
    </subcellularLocation>
    <subcellularLocation>
        <location evidence="1">Golgi apparatus membrane</location>
        <topology evidence="1">Peripheral membrane protein</topology>
        <orientation evidence="1">Cytoplasmic side</orientation>
    </subcellularLocation>
</comment>
<evidence type="ECO:0000256" key="10">
    <source>
        <dbReference type="ARBA" id="ARBA00023034"/>
    </source>
</evidence>
<evidence type="ECO:0000256" key="4">
    <source>
        <dbReference type="ARBA" id="ARBA00011775"/>
    </source>
</evidence>
<comment type="subunit">
    <text evidence="4">Oligomeric complex that consists of at least the alpha, beta, beta', gamma, delta, epsilon and zeta subunits.</text>
</comment>
<evidence type="ECO:0000256" key="5">
    <source>
        <dbReference type="ARBA" id="ARBA00015828"/>
    </source>
</evidence>
<evidence type="ECO:0000256" key="7">
    <source>
        <dbReference type="ARBA" id="ARBA00022490"/>
    </source>
</evidence>
<keyword evidence="12 13" id="KW-0968">Cytoplasmic vesicle</keyword>
<protein>
    <recommendedName>
        <fullName evidence="5 13">Coatomer subunit epsilon</fullName>
    </recommendedName>
</protein>
<dbReference type="InterPro" id="IPR006822">
    <property type="entry name" value="Coatomer_esu"/>
</dbReference>
<evidence type="ECO:0000256" key="6">
    <source>
        <dbReference type="ARBA" id="ARBA00022448"/>
    </source>
</evidence>
<dbReference type="Pfam" id="PF04733">
    <property type="entry name" value="Coatomer_E"/>
    <property type="match status" value="1"/>
</dbReference>
<evidence type="ECO:0000256" key="9">
    <source>
        <dbReference type="ARBA" id="ARBA00022927"/>
    </source>
</evidence>
<gene>
    <name evidence="15" type="primary">LOC106464667</name>
</gene>
<organism evidence="14 15">
    <name type="scientific">Limulus polyphemus</name>
    <name type="common">Atlantic horseshoe crab</name>
    <dbReference type="NCBI Taxonomy" id="6850"/>
    <lineage>
        <taxon>Eukaryota</taxon>
        <taxon>Metazoa</taxon>
        <taxon>Ecdysozoa</taxon>
        <taxon>Arthropoda</taxon>
        <taxon>Chelicerata</taxon>
        <taxon>Merostomata</taxon>
        <taxon>Xiphosura</taxon>
        <taxon>Limulidae</taxon>
        <taxon>Limulus</taxon>
    </lineage>
</organism>
<evidence type="ECO:0000256" key="2">
    <source>
        <dbReference type="ARBA" id="ARBA00004347"/>
    </source>
</evidence>
<keyword evidence="10 13" id="KW-0333">Golgi apparatus</keyword>
<dbReference type="InterPro" id="IPR011990">
    <property type="entry name" value="TPR-like_helical_dom_sf"/>
</dbReference>
<evidence type="ECO:0000256" key="13">
    <source>
        <dbReference type="PIRNR" id="PIRNR016478"/>
    </source>
</evidence>
<evidence type="ECO:0000256" key="1">
    <source>
        <dbReference type="ARBA" id="ARBA00004255"/>
    </source>
</evidence>
<comment type="function">
    <text evidence="13">The coatomer is a cytosolic protein complex that binds to dilysine motifs and reversibly associates with Golgi non-clathrin-coated vesicles, which further mediate biosynthetic protein transport from the ER, via the Golgi up to the trans Golgi network. The coatomer complex is required for budding from Golgi membranes, and is essential for the retrograde Golgi-to-ER transport of dilysine-tagged proteins.</text>
</comment>
<comment type="similarity">
    <text evidence="3 13">Belongs to the COPE family.</text>
</comment>
<evidence type="ECO:0000256" key="8">
    <source>
        <dbReference type="ARBA" id="ARBA00022892"/>
    </source>
</evidence>
<keyword evidence="8 13" id="KW-0931">ER-Golgi transport</keyword>
<dbReference type="PANTHER" id="PTHR10805:SF0">
    <property type="entry name" value="COATOMER SUBUNIT EPSILON"/>
    <property type="match status" value="1"/>
</dbReference>
<keyword evidence="11 13" id="KW-0472">Membrane</keyword>
<evidence type="ECO:0000256" key="11">
    <source>
        <dbReference type="ARBA" id="ARBA00023136"/>
    </source>
</evidence>
<sequence length="283" mass="32436">MSANQTKPDQLFDIANSFYIGNFQQCINEAQKTKVPSPEQRVEKDIFMYRAYIAQRKYGVVLDEIHPALAQELQDIRLLAEYLASDRAKKDKIVKEMDQKMTKSVDATNTTLLLIAATVYCHEENYDAALRVLQQTETLEWKELKRIQEKDDDATLSQLAQAWLNLAMGGEKLQEAFYIFQELGDKYQNTPLLLNGQAAALMGQGKFDEAEPLLQESMDKDSNNAETLINMMVLSQHLGKPPEVSNRYLSQLKDSNNSHPFVKEFQSKDQEFERLARQYAPRA</sequence>
<evidence type="ECO:0000313" key="15">
    <source>
        <dbReference type="RefSeq" id="XP_022248146.1"/>
    </source>
</evidence>
<evidence type="ECO:0000256" key="12">
    <source>
        <dbReference type="ARBA" id="ARBA00023329"/>
    </source>
</evidence>
<dbReference type="PANTHER" id="PTHR10805">
    <property type="entry name" value="COATOMER SUBUNIT EPSILON"/>
    <property type="match status" value="1"/>
</dbReference>
<dbReference type="RefSeq" id="XP_022248146.1">
    <property type="nucleotide sequence ID" value="XM_022392438.1"/>
</dbReference>
<dbReference type="Proteomes" id="UP000694941">
    <property type="component" value="Unplaced"/>
</dbReference>